<feature type="signal peptide" evidence="2">
    <location>
        <begin position="1"/>
        <end position="19"/>
    </location>
</feature>
<keyword evidence="2" id="KW-0732">Signal</keyword>
<evidence type="ECO:0000256" key="2">
    <source>
        <dbReference type="SAM" id="SignalP"/>
    </source>
</evidence>
<accession>A0ABY4HR07</accession>
<organism evidence="3 4">
    <name type="scientific">Flavobacterium sediminilitoris</name>
    <dbReference type="NCBI Taxonomy" id="2024526"/>
    <lineage>
        <taxon>Bacteria</taxon>
        <taxon>Pseudomonadati</taxon>
        <taxon>Bacteroidota</taxon>
        <taxon>Flavobacteriia</taxon>
        <taxon>Flavobacteriales</taxon>
        <taxon>Flavobacteriaceae</taxon>
        <taxon>Flavobacterium</taxon>
    </lineage>
</organism>
<dbReference type="RefSeq" id="WP_045969584.1">
    <property type="nucleotide sequence ID" value="NZ_CP090145.1"/>
</dbReference>
<reference evidence="3" key="1">
    <citation type="submission" date="2021-12" db="EMBL/GenBank/DDBJ databases">
        <authorList>
            <person name="Cha I.-T."/>
            <person name="Lee K.-E."/>
            <person name="Park S.-J."/>
        </authorList>
    </citation>
    <scope>NUCLEOTIDE SEQUENCE</scope>
    <source>
        <strain evidence="3">YSM-43</strain>
    </source>
</reference>
<evidence type="ECO:0000256" key="1">
    <source>
        <dbReference type="PROSITE-ProRule" id="PRU00339"/>
    </source>
</evidence>
<proteinExistence type="predicted"/>
<feature type="chain" id="PRO_5046761083" description="Tetratricopeptide repeat protein" evidence="2">
    <location>
        <begin position="20"/>
        <end position="457"/>
    </location>
</feature>
<keyword evidence="4" id="KW-1185">Reference proteome</keyword>
<dbReference type="SUPFAM" id="SSF48452">
    <property type="entry name" value="TPR-like"/>
    <property type="match status" value="1"/>
</dbReference>
<keyword evidence="1" id="KW-0802">TPR repeat</keyword>
<gene>
    <name evidence="3" type="ORF">LXD69_07400</name>
</gene>
<dbReference type="EMBL" id="CP090145">
    <property type="protein sequence ID" value="UOX35336.1"/>
    <property type="molecule type" value="Genomic_DNA"/>
</dbReference>
<dbReference type="Proteomes" id="UP000830454">
    <property type="component" value="Chromosome"/>
</dbReference>
<reference evidence="3" key="2">
    <citation type="submission" date="2022-04" db="EMBL/GenBank/DDBJ databases">
        <title>Complete Genome Sequence of Flavobacterium sediminilitoris YSM-43, Isolated from a Tidal Sediment.</title>
        <authorList>
            <person name="Lee P.A."/>
        </authorList>
    </citation>
    <scope>NUCLEOTIDE SEQUENCE</scope>
    <source>
        <strain evidence="3">YSM-43</strain>
    </source>
</reference>
<feature type="repeat" description="TPR" evidence="1">
    <location>
        <begin position="293"/>
        <end position="326"/>
    </location>
</feature>
<name>A0ABY4HR07_9FLAO</name>
<evidence type="ECO:0000313" key="4">
    <source>
        <dbReference type="Proteomes" id="UP000830454"/>
    </source>
</evidence>
<dbReference type="InterPro" id="IPR019734">
    <property type="entry name" value="TPR_rpt"/>
</dbReference>
<protein>
    <recommendedName>
        <fullName evidence="5">Tetratricopeptide repeat protein</fullName>
    </recommendedName>
</protein>
<dbReference type="PROSITE" id="PS50005">
    <property type="entry name" value="TPR"/>
    <property type="match status" value="1"/>
</dbReference>
<dbReference type="Gene3D" id="1.25.40.10">
    <property type="entry name" value="Tetratricopeptide repeat domain"/>
    <property type="match status" value="1"/>
</dbReference>
<sequence>MKTKLSLLFVSALGFFVNAQNNDACTETLSLMASSVKAKDPAGYDFLTTLRKDCPSFDKRVYSYGEFAIKQKIDNAADEVEKEKYVRDLMSFYDENFKYFPETSGSVDMKKGLTLFNYNVGTKDEIYAFLDKAFTNDKANFDSTRALYAYFEIFVKDYEAGNKGIALQQVFDKYDDILEKLSIQEKEYSDAKDVLIAKEEANETLDTREAKAKARYEANLEDIVTVTSSMDAIIVQLSSCDKLIPFYQKSFEENKGNKLWLQRAADRLEAKECDSDPLFSKISEALYKLDPSADAAYKLGVVEYQKKNISKAMEYFNQAASLYTDNTKKANVYMKMASIYTKSSKSQARTYARKALQVKPSYGKAYLLIAQLYASSLNDCGGDQFERRAMYWLAAQYCDKAASVDSSLKASASSRAAGYRAAAPSKSEIFSNPKGNMSGKRISFNCWVGESVIVPTL</sequence>
<evidence type="ECO:0008006" key="5">
    <source>
        <dbReference type="Google" id="ProtNLM"/>
    </source>
</evidence>
<evidence type="ECO:0000313" key="3">
    <source>
        <dbReference type="EMBL" id="UOX35336.1"/>
    </source>
</evidence>
<dbReference type="InterPro" id="IPR011990">
    <property type="entry name" value="TPR-like_helical_dom_sf"/>
</dbReference>
<dbReference type="SMART" id="SM00028">
    <property type="entry name" value="TPR"/>
    <property type="match status" value="2"/>
</dbReference>